<name>A0A0R1GVW2_9LACO</name>
<comment type="caution">
    <text evidence="2">The sequence shown here is derived from an EMBL/GenBank/DDBJ whole genome shotgun (WGS) entry which is preliminary data.</text>
</comment>
<organism evidence="2 3">
    <name type="scientific">Amylolactobacillus amylotrophicus DSM 20534</name>
    <dbReference type="NCBI Taxonomy" id="1423722"/>
    <lineage>
        <taxon>Bacteria</taxon>
        <taxon>Bacillati</taxon>
        <taxon>Bacillota</taxon>
        <taxon>Bacilli</taxon>
        <taxon>Lactobacillales</taxon>
        <taxon>Lactobacillaceae</taxon>
        <taxon>Amylolactobacillus</taxon>
    </lineage>
</organism>
<evidence type="ECO:0000259" key="1">
    <source>
        <dbReference type="PROSITE" id="PS50164"/>
    </source>
</evidence>
<dbReference type="Gene3D" id="3.40.50.300">
    <property type="entry name" value="P-loop containing nucleotide triphosphate hydrolases"/>
    <property type="match status" value="1"/>
</dbReference>
<evidence type="ECO:0000313" key="3">
    <source>
        <dbReference type="Proteomes" id="UP000050909"/>
    </source>
</evidence>
<dbReference type="Pfam" id="PF09848">
    <property type="entry name" value="SLFN-g3_helicase"/>
    <property type="match status" value="1"/>
</dbReference>
<feature type="domain" description="GIY-YIG" evidence="1">
    <location>
        <begin position="45"/>
        <end position="143"/>
    </location>
</feature>
<dbReference type="AlphaFoldDB" id="A0A0R1GVW2"/>
<reference evidence="2 3" key="1">
    <citation type="journal article" date="2015" name="Genome Announc.">
        <title>Expanding the biotechnology potential of lactobacilli through comparative genomics of 213 strains and associated genera.</title>
        <authorList>
            <person name="Sun Z."/>
            <person name="Harris H.M."/>
            <person name="McCann A."/>
            <person name="Guo C."/>
            <person name="Argimon S."/>
            <person name="Zhang W."/>
            <person name="Yang X."/>
            <person name="Jeffery I.B."/>
            <person name="Cooney J.C."/>
            <person name="Kagawa T.F."/>
            <person name="Liu W."/>
            <person name="Song Y."/>
            <person name="Salvetti E."/>
            <person name="Wrobel A."/>
            <person name="Rasinkangas P."/>
            <person name="Parkhill J."/>
            <person name="Rea M.C."/>
            <person name="O'Sullivan O."/>
            <person name="Ritari J."/>
            <person name="Douillard F.P."/>
            <person name="Paul Ross R."/>
            <person name="Yang R."/>
            <person name="Briner A.E."/>
            <person name="Felis G.E."/>
            <person name="de Vos W.M."/>
            <person name="Barrangou R."/>
            <person name="Klaenhammer T.R."/>
            <person name="Caufield P.W."/>
            <person name="Cui Y."/>
            <person name="Zhang H."/>
            <person name="O'Toole P.W."/>
        </authorList>
    </citation>
    <scope>NUCLEOTIDE SEQUENCE [LARGE SCALE GENOMIC DNA]</scope>
    <source>
        <strain evidence="2 3">DSM 20534</strain>
    </source>
</reference>
<dbReference type="Pfam" id="PF01541">
    <property type="entry name" value="GIY-YIG"/>
    <property type="match status" value="1"/>
</dbReference>
<protein>
    <recommendedName>
        <fullName evidence="1">GIY-YIG domain-containing protein</fullName>
    </recommendedName>
</protein>
<dbReference type="SUPFAM" id="SSF52540">
    <property type="entry name" value="P-loop containing nucleoside triphosphate hydrolases"/>
    <property type="match status" value="1"/>
</dbReference>
<dbReference type="EMBL" id="AZCV01000001">
    <property type="protein sequence ID" value="KRK38412.1"/>
    <property type="molecule type" value="Genomic_DNA"/>
</dbReference>
<accession>A0A0R1GVW2</accession>
<dbReference type="InterPro" id="IPR027417">
    <property type="entry name" value="P-loop_NTPase"/>
</dbReference>
<sequence length="590" mass="68511">MNKENKSKLNFEPVIKEVEYDSRKLTVLKQSLHKSKDKNHKYLFEYPTVYIINSTDKKSKNYDVYIGETNNIERRTVEHLTNDTRDETDQRWNRLSKSNSSKMLVIGDPIFNKSLTLDIENKLMLYMSAIEHVNQVFNRRTNEQSAYYTSEFLDNVFSEIWLKLNEINKTLFPIEQVVRDSAMFKASPFHKLDKDQTNLKNSVYLKLIEIFSRDEDNQLIVISGDAGTGKTVLLSSLFYDLSMDAKDPESVIFGNKNNYLLVNHDEQVKVYDEIMTKLGLHSKNHPVVMKPTSFINNKDIEKADVVLIDEAHLLWTQGKQSYQGKDQLADIRKKARVVIMVYDPSQVLTAEQYRSVEEVHNIIQDAGNNMFHLLNQKRIHANKTTVAWIRNLIDNHEIGKLMYDEEYDLQIMDTPEELERLIRKKASDEKKGLSRIIATFDWEYKNAKAPEDKTKPYWYVEIGDWKMPWNLQLPAVKKNKKYAWAEIPESINEVGSTFTIQGADLNYAGVIIGPSVKYRNGRIITDKTASKSKKATNRRTLKNGEKKDFAEKFLNNELNVLLTRGVNGMYIYAVDDELRAALKKNVESKK</sequence>
<evidence type="ECO:0000313" key="2">
    <source>
        <dbReference type="EMBL" id="KRK38412.1"/>
    </source>
</evidence>
<proteinExistence type="predicted"/>
<dbReference type="CDD" id="cd10439">
    <property type="entry name" value="GIY-YIG_COG3410"/>
    <property type="match status" value="1"/>
</dbReference>
<dbReference type="PATRIC" id="fig|1423722.3.peg.98"/>
<keyword evidence="3" id="KW-1185">Reference proteome</keyword>
<dbReference type="PROSITE" id="PS50164">
    <property type="entry name" value="GIY_YIG"/>
    <property type="match status" value="1"/>
</dbReference>
<dbReference type="RefSeq" id="WP_056946272.1">
    <property type="nucleotide sequence ID" value="NZ_AZCV01000001.1"/>
</dbReference>
<dbReference type="Proteomes" id="UP000050909">
    <property type="component" value="Unassembled WGS sequence"/>
</dbReference>
<dbReference type="InterPro" id="IPR000305">
    <property type="entry name" value="GIY-YIG_endonuc"/>
</dbReference>
<gene>
    <name evidence="2" type="ORF">FC62_GL000096</name>
</gene>
<dbReference type="InterPro" id="IPR018647">
    <property type="entry name" value="SLFN_3-like_DNA/RNA_helicase"/>
</dbReference>